<dbReference type="EMBL" id="MU860297">
    <property type="protein sequence ID" value="KAK4235110.1"/>
    <property type="molecule type" value="Genomic_DNA"/>
</dbReference>
<comment type="caution">
    <text evidence="1">The sequence shown here is derived from an EMBL/GenBank/DDBJ whole genome shotgun (WGS) entry which is preliminary data.</text>
</comment>
<protein>
    <submittedName>
        <fullName evidence="1">Uncharacterized protein</fullName>
    </submittedName>
</protein>
<evidence type="ECO:0000313" key="1">
    <source>
        <dbReference type="EMBL" id="KAK4235110.1"/>
    </source>
</evidence>
<evidence type="ECO:0000313" key="2">
    <source>
        <dbReference type="Proteomes" id="UP001303760"/>
    </source>
</evidence>
<accession>A0AAN7C4K1</accession>
<keyword evidence="2" id="KW-1185">Reference proteome</keyword>
<gene>
    <name evidence="1" type="ORF">C8A03DRAFT_37070</name>
</gene>
<reference evidence="1" key="2">
    <citation type="submission" date="2023-05" db="EMBL/GenBank/DDBJ databases">
        <authorList>
            <consortium name="Lawrence Berkeley National Laboratory"/>
            <person name="Steindorff A."/>
            <person name="Hensen N."/>
            <person name="Bonometti L."/>
            <person name="Westerberg I."/>
            <person name="Brannstrom I.O."/>
            <person name="Guillou S."/>
            <person name="Cros-Aarteil S."/>
            <person name="Calhoun S."/>
            <person name="Haridas S."/>
            <person name="Kuo A."/>
            <person name="Mondo S."/>
            <person name="Pangilinan J."/>
            <person name="Riley R."/>
            <person name="Labutti K."/>
            <person name="Andreopoulos B."/>
            <person name="Lipzen A."/>
            <person name="Chen C."/>
            <person name="Yanf M."/>
            <person name="Daum C."/>
            <person name="Ng V."/>
            <person name="Clum A."/>
            <person name="Ohm R."/>
            <person name="Martin F."/>
            <person name="Silar P."/>
            <person name="Natvig D."/>
            <person name="Lalanne C."/>
            <person name="Gautier V."/>
            <person name="Ament-Velasquez S.L."/>
            <person name="Kruys A."/>
            <person name="Hutchinson M.I."/>
            <person name="Powell A.J."/>
            <person name="Barry K."/>
            <person name="Miller A.N."/>
            <person name="Grigoriev I.V."/>
            <person name="Debuchy R."/>
            <person name="Gladieux P."/>
            <person name="Thoren M.H."/>
            <person name="Johannesson H."/>
        </authorList>
    </citation>
    <scope>NUCLEOTIDE SEQUENCE</scope>
    <source>
        <strain evidence="1">CBS 532.94</strain>
    </source>
</reference>
<sequence length="61" mass="6546">MKAGKAVASKEQHAGRILTRYGAAVPIGSTGTGTGGSIICHMTHTVRWKMTGYLRLEMSRL</sequence>
<organism evidence="1 2">
    <name type="scientific">Achaetomium macrosporum</name>
    <dbReference type="NCBI Taxonomy" id="79813"/>
    <lineage>
        <taxon>Eukaryota</taxon>
        <taxon>Fungi</taxon>
        <taxon>Dikarya</taxon>
        <taxon>Ascomycota</taxon>
        <taxon>Pezizomycotina</taxon>
        <taxon>Sordariomycetes</taxon>
        <taxon>Sordariomycetidae</taxon>
        <taxon>Sordariales</taxon>
        <taxon>Chaetomiaceae</taxon>
        <taxon>Achaetomium</taxon>
    </lineage>
</organism>
<reference evidence="1" key="1">
    <citation type="journal article" date="2023" name="Mol. Phylogenet. Evol.">
        <title>Genome-scale phylogeny and comparative genomics of the fungal order Sordariales.</title>
        <authorList>
            <person name="Hensen N."/>
            <person name="Bonometti L."/>
            <person name="Westerberg I."/>
            <person name="Brannstrom I.O."/>
            <person name="Guillou S."/>
            <person name="Cros-Aarteil S."/>
            <person name="Calhoun S."/>
            <person name="Haridas S."/>
            <person name="Kuo A."/>
            <person name="Mondo S."/>
            <person name="Pangilinan J."/>
            <person name="Riley R."/>
            <person name="LaButti K."/>
            <person name="Andreopoulos B."/>
            <person name="Lipzen A."/>
            <person name="Chen C."/>
            <person name="Yan M."/>
            <person name="Daum C."/>
            <person name="Ng V."/>
            <person name="Clum A."/>
            <person name="Steindorff A."/>
            <person name="Ohm R.A."/>
            <person name="Martin F."/>
            <person name="Silar P."/>
            <person name="Natvig D.O."/>
            <person name="Lalanne C."/>
            <person name="Gautier V."/>
            <person name="Ament-Velasquez S.L."/>
            <person name="Kruys A."/>
            <person name="Hutchinson M.I."/>
            <person name="Powell A.J."/>
            <person name="Barry K."/>
            <person name="Miller A.N."/>
            <person name="Grigoriev I.V."/>
            <person name="Debuchy R."/>
            <person name="Gladieux P."/>
            <person name="Hiltunen Thoren M."/>
            <person name="Johannesson H."/>
        </authorList>
    </citation>
    <scope>NUCLEOTIDE SEQUENCE</scope>
    <source>
        <strain evidence="1">CBS 532.94</strain>
    </source>
</reference>
<name>A0AAN7C4K1_9PEZI</name>
<dbReference type="Proteomes" id="UP001303760">
    <property type="component" value="Unassembled WGS sequence"/>
</dbReference>
<dbReference type="AlphaFoldDB" id="A0AAN7C4K1"/>
<proteinExistence type="predicted"/>